<protein>
    <submittedName>
        <fullName evidence="1">Uncharacterized protein</fullName>
    </submittedName>
</protein>
<evidence type="ECO:0000313" key="2">
    <source>
        <dbReference type="Proteomes" id="UP000028349"/>
    </source>
</evidence>
<dbReference type="RefSeq" id="WP_034721174.1">
    <property type="nucleotide sequence ID" value="NZ_LR134441.1"/>
</dbReference>
<evidence type="ECO:0000313" key="1">
    <source>
        <dbReference type="EMBL" id="KEY18540.1"/>
    </source>
</evidence>
<dbReference type="Gene3D" id="6.10.280.50">
    <property type="match status" value="1"/>
</dbReference>
<name>A0ABR4TX51_9FLAO</name>
<proteinExistence type="predicted"/>
<keyword evidence="2" id="KW-1185">Reference proteome</keyword>
<reference evidence="1 2" key="1">
    <citation type="submission" date="2014-07" db="EMBL/GenBank/DDBJ databases">
        <authorList>
            <person name="Pisani N.G."/>
            <person name="Newman J.D."/>
        </authorList>
    </citation>
    <scope>NUCLEOTIDE SEQUENCE [LARGE SCALE GENOMIC DNA]</scope>
    <source>
        <strain evidence="1 2">LMG 24720</strain>
    </source>
</reference>
<sequence>MTTARPYRKFLPDQKKIEELEKNSPRFKRVYAEYELMTDQLWDMENTDGPNIPEDFVEAIIVQTEYLEDEITHWLLNENTSSK</sequence>
<comment type="caution">
    <text evidence="1">The sequence shown here is derived from an EMBL/GenBank/DDBJ whole genome shotgun (WGS) entry which is preliminary data.</text>
</comment>
<accession>A0ABR4TX51</accession>
<gene>
    <name evidence="1" type="ORF">HY04_08495</name>
</gene>
<dbReference type="InterPro" id="IPR038444">
    <property type="entry name" value="DUF465_sf"/>
</dbReference>
<dbReference type="EMBL" id="JPEP01000002">
    <property type="protein sequence ID" value="KEY18540.1"/>
    <property type="molecule type" value="Genomic_DNA"/>
</dbReference>
<dbReference type="Proteomes" id="UP000028349">
    <property type="component" value="Unassembled WGS sequence"/>
</dbReference>
<organism evidence="1 2">
    <name type="scientific">Kaistella antarctica</name>
    <dbReference type="NCBI Taxonomy" id="266748"/>
    <lineage>
        <taxon>Bacteria</taxon>
        <taxon>Pseudomonadati</taxon>
        <taxon>Bacteroidota</taxon>
        <taxon>Flavobacteriia</taxon>
        <taxon>Flavobacteriales</taxon>
        <taxon>Weeksellaceae</taxon>
        <taxon>Chryseobacterium group</taxon>
        <taxon>Kaistella</taxon>
    </lineage>
</organism>